<comment type="caution">
    <text evidence="1">The sequence shown here is derived from an EMBL/GenBank/DDBJ whole genome shotgun (WGS) entry which is preliminary data.</text>
</comment>
<organism evidence="1 2">
    <name type="scientific">Brassica carinata</name>
    <name type="common">Ethiopian mustard</name>
    <name type="synonym">Abyssinian cabbage</name>
    <dbReference type="NCBI Taxonomy" id="52824"/>
    <lineage>
        <taxon>Eukaryota</taxon>
        <taxon>Viridiplantae</taxon>
        <taxon>Streptophyta</taxon>
        <taxon>Embryophyta</taxon>
        <taxon>Tracheophyta</taxon>
        <taxon>Spermatophyta</taxon>
        <taxon>Magnoliopsida</taxon>
        <taxon>eudicotyledons</taxon>
        <taxon>Gunneridae</taxon>
        <taxon>Pentapetalae</taxon>
        <taxon>rosids</taxon>
        <taxon>malvids</taxon>
        <taxon>Brassicales</taxon>
        <taxon>Brassicaceae</taxon>
        <taxon>Brassiceae</taxon>
        <taxon>Brassica</taxon>
    </lineage>
</organism>
<proteinExistence type="predicted"/>
<evidence type="ECO:0000313" key="1">
    <source>
        <dbReference type="EMBL" id="KAG2261925.1"/>
    </source>
</evidence>
<accession>A0A8X7Q3P4</accession>
<evidence type="ECO:0000313" key="2">
    <source>
        <dbReference type="Proteomes" id="UP000886595"/>
    </source>
</evidence>
<reference evidence="1 2" key="1">
    <citation type="submission" date="2020-02" db="EMBL/GenBank/DDBJ databases">
        <authorList>
            <person name="Ma Q."/>
            <person name="Huang Y."/>
            <person name="Song X."/>
            <person name="Pei D."/>
        </authorList>
    </citation>
    <scope>NUCLEOTIDE SEQUENCE [LARGE SCALE GENOMIC DNA]</scope>
    <source>
        <strain evidence="1">Sxm20200214</strain>
        <tissue evidence="1">Leaf</tissue>
    </source>
</reference>
<dbReference type="Proteomes" id="UP000886595">
    <property type="component" value="Unassembled WGS sequence"/>
</dbReference>
<dbReference type="PANTHER" id="PTHR38365">
    <property type="entry name" value="C2 DOMAIN-CONTAINING PROTEIN-RELATED"/>
    <property type="match status" value="1"/>
</dbReference>
<name>A0A8X7Q3P4_BRACI</name>
<gene>
    <name evidence="1" type="ORF">Bca52824_069004</name>
</gene>
<evidence type="ECO:0008006" key="3">
    <source>
        <dbReference type="Google" id="ProtNLM"/>
    </source>
</evidence>
<sequence length="159" mass="17690">MDDAKGKAEGKKVQESVSTELVLDIHNGLTIDERDLTQPNKGGHGFYRVVVWIDEEDVQGTKAVKSFGGVHQFKERLVIDLDSSAYKFIYIVLLRGICPKDPGTSNGTVVMGRAKIRLPPWNSCNKLGSRVNLFGLKSDRSVVVKGYLNLSMQLHRYLA</sequence>
<keyword evidence="2" id="KW-1185">Reference proteome</keyword>
<dbReference type="PANTHER" id="PTHR38365:SF3">
    <property type="entry name" value="C2 DOMAIN-CONTAINING PROTEIN"/>
    <property type="match status" value="1"/>
</dbReference>
<protein>
    <recommendedName>
        <fullName evidence="3">C2 domain-containing protein</fullName>
    </recommendedName>
</protein>
<dbReference type="EMBL" id="JAAMPC010000014">
    <property type="protein sequence ID" value="KAG2261925.1"/>
    <property type="molecule type" value="Genomic_DNA"/>
</dbReference>
<dbReference type="OrthoDB" id="1039460at2759"/>
<dbReference type="AlphaFoldDB" id="A0A8X7Q3P4"/>